<accession>A0A1E5W7N0</accession>
<evidence type="ECO:0000259" key="2">
    <source>
        <dbReference type="Pfam" id="PF14303"/>
    </source>
</evidence>
<dbReference type="STRING" id="888268.A0A1E5W7N0"/>
<dbReference type="OrthoDB" id="692034at2759"/>
<name>A0A1E5W7N0_9POAL</name>
<feature type="domain" description="No apical meristem-associated C-terminal" evidence="2">
    <location>
        <begin position="123"/>
        <end position="188"/>
    </location>
</feature>
<reference evidence="3 4" key="1">
    <citation type="submission" date="2016-09" db="EMBL/GenBank/DDBJ databases">
        <title>The draft genome of Dichanthelium oligosanthes: A C3 panicoid grass species.</title>
        <authorList>
            <person name="Studer A.J."/>
            <person name="Schnable J.C."/>
            <person name="Brutnell T.P."/>
        </authorList>
    </citation>
    <scope>NUCLEOTIDE SEQUENCE [LARGE SCALE GENOMIC DNA]</scope>
    <source>
        <strain evidence="4">cv. Kellogg 1175</strain>
        <tissue evidence="3">Leaf</tissue>
    </source>
</reference>
<dbReference type="PANTHER" id="PTHR45125">
    <property type="entry name" value="F21J9.4-RELATED"/>
    <property type="match status" value="1"/>
</dbReference>
<feature type="compositionally biased region" description="Acidic residues" evidence="1">
    <location>
        <begin position="161"/>
        <end position="170"/>
    </location>
</feature>
<feature type="region of interest" description="Disordered" evidence="1">
    <location>
        <begin position="141"/>
        <end position="189"/>
    </location>
</feature>
<dbReference type="Pfam" id="PF14303">
    <property type="entry name" value="NAM-associated"/>
    <property type="match status" value="1"/>
</dbReference>
<evidence type="ECO:0000313" key="3">
    <source>
        <dbReference type="EMBL" id="OEL33429.1"/>
    </source>
</evidence>
<dbReference type="Proteomes" id="UP000095767">
    <property type="component" value="Unassembled WGS sequence"/>
</dbReference>
<comment type="caution">
    <text evidence="3">The sequence shown here is derived from an EMBL/GenBank/DDBJ whole genome shotgun (WGS) entry which is preliminary data.</text>
</comment>
<keyword evidence="4" id="KW-1185">Reference proteome</keyword>
<evidence type="ECO:0000256" key="1">
    <source>
        <dbReference type="SAM" id="MobiDB-lite"/>
    </source>
</evidence>
<sequence>MVPQIPPRKKATPKPKQPNFSMDEDKTLVSYWLNVSLDPIIGISEGFFLKAIVRNNNAQKAATHLVRTLRSLEGRWSDIKEQASKFESHYNSVLNERCSGFNDMDKISAATVLYNNIESQPMTTLHCWEMLRKEPKWVDLQLKPGQGEGGGVSGAPIDLTESTEAEDGSESENRPWKRPIGSKATKSAK</sequence>
<evidence type="ECO:0000313" key="4">
    <source>
        <dbReference type="Proteomes" id="UP000095767"/>
    </source>
</evidence>
<protein>
    <recommendedName>
        <fullName evidence="2">No apical meristem-associated C-terminal domain-containing protein</fullName>
    </recommendedName>
</protein>
<dbReference type="InterPro" id="IPR029466">
    <property type="entry name" value="NAM-associated_C"/>
</dbReference>
<gene>
    <name evidence="3" type="ORF">BAE44_0005552</name>
</gene>
<organism evidence="3 4">
    <name type="scientific">Dichanthelium oligosanthes</name>
    <dbReference type="NCBI Taxonomy" id="888268"/>
    <lineage>
        <taxon>Eukaryota</taxon>
        <taxon>Viridiplantae</taxon>
        <taxon>Streptophyta</taxon>
        <taxon>Embryophyta</taxon>
        <taxon>Tracheophyta</taxon>
        <taxon>Spermatophyta</taxon>
        <taxon>Magnoliopsida</taxon>
        <taxon>Liliopsida</taxon>
        <taxon>Poales</taxon>
        <taxon>Poaceae</taxon>
        <taxon>PACMAD clade</taxon>
        <taxon>Panicoideae</taxon>
        <taxon>Panicodae</taxon>
        <taxon>Paniceae</taxon>
        <taxon>Dichantheliinae</taxon>
        <taxon>Dichanthelium</taxon>
    </lineage>
</organism>
<feature type="region of interest" description="Disordered" evidence="1">
    <location>
        <begin position="1"/>
        <end position="21"/>
    </location>
</feature>
<proteinExistence type="predicted"/>
<dbReference type="PANTHER" id="PTHR45125:SF3">
    <property type="entry name" value="NO-APICAL-MERISTEM-ASSOCIATED CARBOXY-TERMINAL DOMAIN PROTEIN"/>
    <property type="match status" value="1"/>
</dbReference>
<dbReference type="EMBL" id="LWDX02018742">
    <property type="protein sequence ID" value="OEL33429.1"/>
    <property type="molecule type" value="Genomic_DNA"/>
</dbReference>
<dbReference type="AlphaFoldDB" id="A0A1E5W7N0"/>